<dbReference type="EC" id="2.5.1.15" evidence="5 12"/>
<dbReference type="PANTHER" id="PTHR20941">
    <property type="entry name" value="FOLATE SYNTHESIS PROTEINS"/>
    <property type="match status" value="1"/>
</dbReference>
<keyword evidence="10 12" id="KW-0289">Folate biosynthesis</keyword>
<dbReference type="CDD" id="cd00739">
    <property type="entry name" value="DHPS"/>
    <property type="match status" value="1"/>
</dbReference>
<evidence type="ECO:0000256" key="4">
    <source>
        <dbReference type="ARBA" id="ARBA00009503"/>
    </source>
</evidence>
<dbReference type="OrthoDB" id="9811744at2"/>
<accession>A0A1H2VM63</accession>
<dbReference type="NCBIfam" id="TIGR01496">
    <property type="entry name" value="DHPS"/>
    <property type="match status" value="1"/>
</dbReference>
<feature type="domain" description="Pterin-binding" evidence="13">
    <location>
        <begin position="61"/>
        <end position="316"/>
    </location>
</feature>
<dbReference type="RefSeq" id="WP_092886510.1">
    <property type="nucleotide sequence ID" value="NZ_CP061498.1"/>
</dbReference>
<name>A0A1H2VM63_9RHOB</name>
<dbReference type="PROSITE" id="PS50972">
    <property type="entry name" value="PTERIN_BINDING"/>
    <property type="match status" value="1"/>
</dbReference>
<evidence type="ECO:0000256" key="11">
    <source>
        <dbReference type="ARBA" id="ARBA00030193"/>
    </source>
</evidence>
<dbReference type="PROSITE" id="PS00792">
    <property type="entry name" value="DHPS_1"/>
    <property type="match status" value="1"/>
</dbReference>
<dbReference type="InterPro" id="IPR011005">
    <property type="entry name" value="Dihydropteroate_synth-like_sf"/>
</dbReference>
<dbReference type="Proteomes" id="UP000198539">
    <property type="component" value="Unassembled WGS sequence"/>
</dbReference>
<dbReference type="GO" id="GO:0005829">
    <property type="term" value="C:cytosol"/>
    <property type="evidence" value="ECO:0007669"/>
    <property type="project" value="TreeGrafter"/>
</dbReference>
<dbReference type="Gene3D" id="3.20.20.20">
    <property type="entry name" value="Dihydropteroate synthase-like"/>
    <property type="match status" value="1"/>
</dbReference>
<comment type="cofactor">
    <cofactor evidence="2 12">
        <name>Mg(2+)</name>
        <dbReference type="ChEBI" id="CHEBI:18420"/>
    </cofactor>
</comment>
<dbReference type="GO" id="GO:0046872">
    <property type="term" value="F:metal ion binding"/>
    <property type="evidence" value="ECO:0007669"/>
    <property type="project" value="UniProtKB-KW"/>
</dbReference>
<keyword evidence="8 12" id="KW-0479">Metal-binding</keyword>
<dbReference type="SUPFAM" id="SSF51717">
    <property type="entry name" value="Dihydropteroate synthetase-like"/>
    <property type="match status" value="1"/>
</dbReference>
<dbReference type="AlphaFoldDB" id="A0A1H2VM63"/>
<comment type="pathway">
    <text evidence="3 12">Cofactor biosynthesis; tetrahydrofolate biosynthesis; 7,8-dihydrofolate from 2-amino-4-hydroxy-6-hydroxymethyl-7,8-dihydropteridine diphosphate and 4-aminobenzoate: step 1/2.</text>
</comment>
<sequence length="342" mass="35036">MTLLRPIAQTGSRPAQGALPLAGSDTVWFAHSVDAGGRDVTAPPVLAALRAPVDGLTMTRPRLMGIVNATPDSFSDGGRYTSLDAATAHAHALIAAGADILDIGGESTRPGAVDVAEGEEINRTAPVIARLRAENVTIPISIDTRKAAVAQAAIDAGATIVNDVSAMTYDPEMAATVARAGVWLCLMHAQGAPRTMQLAPRYDDVVADVYGFLAERVAAAHGGGIAPDRLIVDPGIGFGKTTAHNLALLQNLSALHGLGCPILLGASRKRFIGEVGGAGIAAARMPGSVAVALFGAGQGAQILRVHDVAETRQALYLWQALSDPARATSGGAQADERTRGTA</sequence>
<keyword evidence="15" id="KW-1185">Reference proteome</keyword>
<dbReference type="InterPro" id="IPR006390">
    <property type="entry name" value="DHP_synth_dom"/>
</dbReference>
<reference evidence="14 15" key="1">
    <citation type="submission" date="2016-10" db="EMBL/GenBank/DDBJ databases">
        <authorList>
            <person name="de Groot N.N."/>
        </authorList>
    </citation>
    <scope>NUCLEOTIDE SEQUENCE [LARGE SCALE GENOMIC DNA]</scope>
    <source>
        <strain evidence="14 15">CGMCC 1.8894</strain>
    </source>
</reference>
<evidence type="ECO:0000313" key="15">
    <source>
        <dbReference type="Proteomes" id="UP000198539"/>
    </source>
</evidence>
<comment type="function">
    <text evidence="12">Catalyzes the condensation of para-aminobenzoate (pABA) with 6-hydroxymethyl-7,8-dihydropterin diphosphate (DHPt-PP) to form 7,8-dihydropteroate (H2Pte), the immediate precursor of folate derivatives.</text>
</comment>
<proteinExistence type="inferred from homology"/>
<keyword evidence="7 12" id="KW-0808">Transferase</keyword>
<evidence type="ECO:0000256" key="8">
    <source>
        <dbReference type="ARBA" id="ARBA00022723"/>
    </source>
</evidence>
<dbReference type="EMBL" id="FNOM01000003">
    <property type="protein sequence ID" value="SDW69396.1"/>
    <property type="molecule type" value="Genomic_DNA"/>
</dbReference>
<evidence type="ECO:0000256" key="12">
    <source>
        <dbReference type="RuleBase" id="RU361205"/>
    </source>
</evidence>
<evidence type="ECO:0000256" key="1">
    <source>
        <dbReference type="ARBA" id="ARBA00000012"/>
    </source>
</evidence>
<dbReference type="InterPro" id="IPR045031">
    <property type="entry name" value="DHP_synth-like"/>
</dbReference>
<dbReference type="GO" id="GO:0004156">
    <property type="term" value="F:dihydropteroate synthase activity"/>
    <property type="evidence" value="ECO:0007669"/>
    <property type="project" value="UniProtKB-EC"/>
</dbReference>
<dbReference type="STRING" id="564137.SAMN04488238_103115"/>
<organism evidence="14 15">
    <name type="scientific">Roseicitreum antarcticum</name>
    <dbReference type="NCBI Taxonomy" id="564137"/>
    <lineage>
        <taxon>Bacteria</taxon>
        <taxon>Pseudomonadati</taxon>
        <taxon>Pseudomonadota</taxon>
        <taxon>Alphaproteobacteria</taxon>
        <taxon>Rhodobacterales</taxon>
        <taxon>Paracoccaceae</taxon>
        <taxon>Roseicitreum</taxon>
    </lineage>
</organism>
<evidence type="ECO:0000256" key="3">
    <source>
        <dbReference type="ARBA" id="ARBA00004763"/>
    </source>
</evidence>
<keyword evidence="9 12" id="KW-0460">Magnesium</keyword>
<evidence type="ECO:0000256" key="5">
    <source>
        <dbReference type="ARBA" id="ARBA00012458"/>
    </source>
</evidence>
<evidence type="ECO:0000256" key="7">
    <source>
        <dbReference type="ARBA" id="ARBA00022679"/>
    </source>
</evidence>
<dbReference type="Pfam" id="PF00809">
    <property type="entry name" value="Pterin_bind"/>
    <property type="match status" value="1"/>
</dbReference>
<evidence type="ECO:0000256" key="10">
    <source>
        <dbReference type="ARBA" id="ARBA00022909"/>
    </source>
</evidence>
<evidence type="ECO:0000313" key="14">
    <source>
        <dbReference type="EMBL" id="SDW69396.1"/>
    </source>
</evidence>
<comment type="catalytic activity">
    <reaction evidence="1">
        <text>(7,8-dihydropterin-6-yl)methyl diphosphate + 4-aminobenzoate = 7,8-dihydropteroate + diphosphate</text>
        <dbReference type="Rhea" id="RHEA:19949"/>
        <dbReference type="ChEBI" id="CHEBI:17836"/>
        <dbReference type="ChEBI" id="CHEBI:17839"/>
        <dbReference type="ChEBI" id="CHEBI:33019"/>
        <dbReference type="ChEBI" id="CHEBI:72950"/>
        <dbReference type="EC" id="2.5.1.15"/>
    </reaction>
</comment>
<dbReference type="PROSITE" id="PS00793">
    <property type="entry name" value="DHPS_2"/>
    <property type="match status" value="1"/>
</dbReference>
<gene>
    <name evidence="14" type="ORF">SAMN04488238_103115</name>
</gene>
<dbReference type="GO" id="GO:0046656">
    <property type="term" value="P:folic acid biosynthetic process"/>
    <property type="evidence" value="ECO:0007669"/>
    <property type="project" value="UniProtKB-KW"/>
</dbReference>
<evidence type="ECO:0000259" key="13">
    <source>
        <dbReference type="PROSITE" id="PS50972"/>
    </source>
</evidence>
<dbReference type="PANTHER" id="PTHR20941:SF1">
    <property type="entry name" value="FOLIC ACID SYNTHESIS PROTEIN FOL1"/>
    <property type="match status" value="1"/>
</dbReference>
<evidence type="ECO:0000256" key="2">
    <source>
        <dbReference type="ARBA" id="ARBA00001946"/>
    </source>
</evidence>
<dbReference type="UniPathway" id="UPA00077">
    <property type="reaction ID" value="UER00156"/>
</dbReference>
<dbReference type="FunFam" id="3.20.20.20:FF:000006">
    <property type="entry name" value="Dihydropteroate synthase"/>
    <property type="match status" value="1"/>
</dbReference>
<protein>
    <recommendedName>
        <fullName evidence="6 12">Dihydropteroate synthase</fullName>
        <shortName evidence="12">DHPS</shortName>
        <ecNumber evidence="5 12">2.5.1.15</ecNumber>
    </recommendedName>
    <alternativeName>
        <fullName evidence="11 12">Dihydropteroate pyrophosphorylase</fullName>
    </alternativeName>
</protein>
<dbReference type="InterPro" id="IPR000489">
    <property type="entry name" value="Pterin-binding_dom"/>
</dbReference>
<evidence type="ECO:0000256" key="6">
    <source>
        <dbReference type="ARBA" id="ARBA00016919"/>
    </source>
</evidence>
<dbReference type="GO" id="GO:0046654">
    <property type="term" value="P:tetrahydrofolate biosynthetic process"/>
    <property type="evidence" value="ECO:0007669"/>
    <property type="project" value="UniProtKB-UniPathway"/>
</dbReference>
<evidence type="ECO:0000256" key="9">
    <source>
        <dbReference type="ARBA" id="ARBA00022842"/>
    </source>
</evidence>
<comment type="similarity">
    <text evidence="4 12">Belongs to the DHPS family.</text>
</comment>